<feature type="domain" description="Amino acid permease/ SLC12A" evidence="6">
    <location>
        <begin position="3"/>
        <end position="126"/>
    </location>
</feature>
<evidence type="ECO:0000256" key="4">
    <source>
        <dbReference type="ARBA" id="ARBA00023136"/>
    </source>
</evidence>
<dbReference type="InterPro" id="IPR004841">
    <property type="entry name" value="AA-permease/SLC12A_dom"/>
</dbReference>
<organism evidence="7 8">
    <name type="scientific">Cryphonectria parasitica (strain ATCC 38755 / EP155)</name>
    <dbReference type="NCBI Taxonomy" id="660469"/>
    <lineage>
        <taxon>Eukaryota</taxon>
        <taxon>Fungi</taxon>
        <taxon>Dikarya</taxon>
        <taxon>Ascomycota</taxon>
        <taxon>Pezizomycotina</taxon>
        <taxon>Sordariomycetes</taxon>
        <taxon>Sordariomycetidae</taxon>
        <taxon>Diaporthales</taxon>
        <taxon>Cryphonectriaceae</taxon>
        <taxon>Cryphonectria-Endothia species complex</taxon>
        <taxon>Cryphonectria</taxon>
    </lineage>
</organism>
<sequence length="138" mass="14659">MSVPYTNTELIGATKSSTSAAASPFVIAVQLAHISVFPDVVNACLLVFVISAADSDIYVGSRTLYGLARDGQAPRIFQCTNTKGVPLWGIGLTSLFTTLAYMNVTEDSSTVFGYLISLVTVFGLFISKGWSTSCPSRC</sequence>
<dbReference type="GeneID" id="63841170"/>
<keyword evidence="3 5" id="KW-1133">Transmembrane helix</keyword>
<dbReference type="EMBL" id="MU032347">
    <property type="protein sequence ID" value="KAF3765293.1"/>
    <property type="molecule type" value="Genomic_DNA"/>
</dbReference>
<dbReference type="Proteomes" id="UP000803844">
    <property type="component" value="Unassembled WGS sequence"/>
</dbReference>
<gene>
    <name evidence="7" type="ORF">M406DRAFT_37968</name>
</gene>
<dbReference type="InterPro" id="IPR050524">
    <property type="entry name" value="APC_YAT"/>
</dbReference>
<comment type="subcellular location">
    <subcellularLocation>
        <location evidence="1">Membrane</location>
        <topology evidence="1">Multi-pass membrane protein</topology>
    </subcellularLocation>
</comment>
<keyword evidence="8" id="KW-1185">Reference proteome</keyword>
<accession>A0A9P4Y2I3</accession>
<evidence type="ECO:0000256" key="5">
    <source>
        <dbReference type="SAM" id="Phobius"/>
    </source>
</evidence>
<keyword evidence="2 5" id="KW-0812">Transmembrane</keyword>
<dbReference type="PANTHER" id="PTHR43341:SF9">
    <property type="entry name" value="DICARBOXYLIC AMINO ACID PERMEASE"/>
    <property type="match status" value="1"/>
</dbReference>
<comment type="caution">
    <text evidence="7">The sequence shown here is derived from an EMBL/GenBank/DDBJ whole genome shotgun (WGS) entry which is preliminary data.</text>
</comment>
<reference evidence="7" key="1">
    <citation type="journal article" date="2020" name="Phytopathology">
        <title>Genome sequence of the chestnut blight fungus Cryphonectria parasitica EP155: A fundamental resource for an archetypical invasive plant pathogen.</title>
        <authorList>
            <person name="Crouch J.A."/>
            <person name="Dawe A."/>
            <person name="Aerts A."/>
            <person name="Barry K."/>
            <person name="Churchill A.C.L."/>
            <person name="Grimwood J."/>
            <person name="Hillman B."/>
            <person name="Milgroom M.G."/>
            <person name="Pangilinan J."/>
            <person name="Smith M."/>
            <person name="Salamov A."/>
            <person name="Schmutz J."/>
            <person name="Yadav J."/>
            <person name="Grigoriev I.V."/>
            <person name="Nuss D."/>
        </authorList>
    </citation>
    <scope>NUCLEOTIDE SEQUENCE</scope>
    <source>
        <strain evidence="7">EP155</strain>
    </source>
</reference>
<dbReference type="Gene3D" id="1.20.1740.10">
    <property type="entry name" value="Amino acid/polyamine transporter I"/>
    <property type="match status" value="1"/>
</dbReference>
<dbReference type="GO" id="GO:0015171">
    <property type="term" value="F:amino acid transmembrane transporter activity"/>
    <property type="evidence" value="ECO:0007669"/>
    <property type="project" value="TreeGrafter"/>
</dbReference>
<evidence type="ECO:0000313" key="7">
    <source>
        <dbReference type="EMBL" id="KAF3765293.1"/>
    </source>
</evidence>
<dbReference type="RefSeq" id="XP_040776254.1">
    <property type="nucleotide sequence ID" value="XM_040924041.1"/>
</dbReference>
<evidence type="ECO:0000256" key="2">
    <source>
        <dbReference type="ARBA" id="ARBA00022692"/>
    </source>
</evidence>
<feature type="transmembrane region" description="Helical" evidence="5">
    <location>
        <begin position="85"/>
        <end position="104"/>
    </location>
</feature>
<evidence type="ECO:0000256" key="1">
    <source>
        <dbReference type="ARBA" id="ARBA00004141"/>
    </source>
</evidence>
<dbReference type="PANTHER" id="PTHR43341">
    <property type="entry name" value="AMINO ACID PERMEASE"/>
    <property type="match status" value="1"/>
</dbReference>
<feature type="transmembrane region" description="Helical" evidence="5">
    <location>
        <begin position="110"/>
        <end position="127"/>
    </location>
</feature>
<proteinExistence type="predicted"/>
<protein>
    <recommendedName>
        <fullName evidence="6">Amino acid permease/ SLC12A domain-containing protein</fullName>
    </recommendedName>
</protein>
<dbReference type="Pfam" id="PF00324">
    <property type="entry name" value="AA_permease"/>
    <property type="match status" value="1"/>
</dbReference>
<dbReference type="OrthoDB" id="3900342at2759"/>
<dbReference type="AlphaFoldDB" id="A0A9P4Y2I3"/>
<name>A0A9P4Y2I3_CRYP1</name>
<evidence type="ECO:0000313" key="8">
    <source>
        <dbReference type="Proteomes" id="UP000803844"/>
    </source>
</evidence>
<dbReference type="GO" id="GO:0016020">
    <property type="term" value="C:membrane"/>
    <property type="evidence" value="ECO:0007669"/>
    <property type="project" value="UniProtKB-SubCell"/>
</dbReference>
<evidence type="ECO:0000256" key="3">
    <source>
        <dbReference type="ARBA" id="ARBA00022989"/>
    </source>
</evidence>
<evidence type="ECO:0000259" key="6">
    <source>
        <dbReference type="Pfam" id="PF00324"/>
    </source>
</evidence>
<keyword evidence="4 5" id="KW-0472">Membrane</keyword>